<dbReference type="EMBL" id="HBUF01284142">
    <property type="protein sequence ID" value="CAG6687932.1"/>
    <property type="molecule type" value="Transcribed_RNA"/>
</dbReference>
<feature type="transmembrane region" description="Helical" evidence="1">
    <location>
        <begin position="426"/>
        <end position="447"/>
    </location>
</feature>
<feature type="transmembrane region" description="Helical" evidence="1">
    <location>
        <begin position="560"/>
        <end position="579"/>
    </location>
</feature>
<feature type="transmembrane region" description="Helical" evidence="1">
    <location>
        <begin position="110"/>
        <end position="128"/>
    </location>
</feature>
<feature type="transmembrane region" description="Helical" evidence="1">
    <location>
        <begin position="459"/>
        <end position="478"/>
    </location>
</feature>
<evidence type="ECO:0000259" key="2">
    <source>
        <dbReference type="Pfam" id="PF07786"/>
    </source>
</evidence>
<feature type="domain" description="Heparan-alpha-glucosaminide N-acetyltransferase catalytic" evidence="2">
    <location>
        <begin position="193"/>
        <end position="307"/>
    </location>
</feature>
<evidence type="ECO:0000313" key="3">
    <source>
        <dbReference type="EMBL" id="CAG6714521.1"/>
    </source>
</evidence>
<sequence length="587" mass="66110">MSNPTALAMLSYDEAWLNIASQSSNTFTVWVQSEECYQCDLVYKSKLFAYDNASVLLNVAHNVVFELRNESNSAVCRKLLNFQEHGIYSMNVTEQNSCPLVQATNVPDHIYNPLYAVLGLYVTVLLGWKLSKTLYRSQWMSKLLNNNPVIAEIETDLGSPQSSGDSVTLLRYSTSAPSTPPNQNTPKEISRTRVRSLDVLRGVAICMMIFVNYGGGKYALFEHSAWNGMTLADFVFPWFVWIMGVSLTFSLCSKLRSGSSRPQLFFSVLRRSLLLIAMGLLLSNWNHKDLYTIRYMGVLQRLGLAYFFVGSVETFLMRIQPIFTYDPHGSLYHARDLIESWPQWLFTLVTITLHTAITFYLPLGGGCPTGYLGPGGWAQHGAYSNCTGGAAGHIDRMVLGKAHMYHNQRLAQVYGPEVAPFDPEGLLGTLTTIVLMYLGVYAGRVMLCYQKTETRIIRWMVSAAIFGLIGGWLCNFSPEGGLIPLNKNLWSLSFVLITAASSSILLSIFLFLVDHWQAWSGTPFHQAGKNAIFLYIGHSLTRNTLPWCWNPTHTHTHTEFTVMNVWASALWLLIAMYMYETKCFFRV</sequence>
<keyword evidence="1" id="KW-1133">Transmembrane helix</keyword>
<keyword evidence="3" id="KW-0808">Transferase</keyword>
<reference evidence="3" key="1">
    <citation type="submission" date="2021-05" db="EMBL/GenBank/DDBJ databases">
        <authorList>
            <person name="Alioto T."/>
            <person name="Alioto T."/>
            <person name="Gomez Garrido J."/>
        </authorList>
    </citation>
    <scope>NUCLEOTIDE SEQUENCE</scope>
</reference>
<dbReference type="GO" id="GO:0016740">
    <property type="term" value="F:transferase activity"/>
    <property type="evidence" value="ECO:0007669"/>
    <property type="project" value="UniProtKB-KW"/>
</dbReference>
<dbReference type="PANTHER" id="PTHR31061">
    <property type="entry name" value="LD22376P"/>
    <property type="match status" value="1"/>
</dbReference>
<feature type="transmembrane region" description="Helical" evidence="1">
    <location>
        <begin position="303"/>
        <end position="323"/>
    </location>
</feature>
<feature type="transmembrane region" description="Helical" evidence="1">
    <location>
        <begin position="490"/>
        <end position="513"/>
    </location>
</feature>
<keyword evidence="1" id="KW-0472">Membrane</keyword>
<feature type="transmembrane region" description="Helical" evidence="1">
    <location>
        <begin position="264"/>
        <end position="283"/>
    </location>
</feature>
<feature type="transmembrane region" description="Helical" evidence="1">
    <location>
        <begin position="344"/>
        <end position="363"/>
    </location>
</feature>
<proteinExistence type="predicted"/>
<dbReference type="Pfam" id="PF07786">
    <property type="entry name" value="HGSNAT_cat"/>
    <property type="match status" value="1"/>
</dbReference>
<accession>A0A8D8V3C9</accession>
<feature type="transmembrane region" description="Helical" evidence="1">
    <location>
        <begin position="199"/>
        <end position="215"/>
    </location>
</feature>
<organism evidence="3">
    <name type="scientific">Cacopsylla melanoneura</name>
    <dbReference type="NCBI Taxonomy" id="428564"/>
    <lineage>
        <taxon>Eukaryota</taxon>
        <taxon>Metazoa</taxon>
        <taxon>Ecdysozoa</taxon>
        <taxon>Arthropoda</taxon>
        <taxon>Hexapoda</taxon>
        <taxon>Insecta</taxon>
        <taxon>Pterygota</taxon>
        <taxon>Neoptera</taxon>
        <taxon>Paraneoptera</taxon>
        <taxon>Hemiptera</taxon>
        <taxon>Sternorrhyncha</taxon>
        <taxon>Psylloidea</taxon>
        <taxon>Psyllidae</taxon>
        <taxon>Psyllinae</taxon>
        <taxon>Cacopsylla</taxon>
    </lineage>
</organism>
<evidence type="ECO:0000256" key="1">
    <source>
        <dbReference type="SAM" id="Phobius"/>
    </source>
</evidence>
<feature type="transmembrane region" description="Helical" evidence="1">
    <location>
        <begin position="235"/>
        <end position="252"/>
    </location>
</feature>
<dbReference type="EMBL" id="HBUF01351897">
    <property type="protein sequence ID" value="CAG6714521.1"/>
    <property type="molecule type" value="Transcribed_RNA"/>
</dbReference>
<dbReference type="EMBL" id="HBUF01284144">
    <property type="protein sequence ID" value="CAG6687935.1"/>
    <property type="molecule type" value="Transcribed_RNA"/>
</dbReference>
<dbReference type="PANTHER" id="PTHR31061:SF24">
    <property type="entry name" value="LD22376P"/>
    <property type="match status" value="1"/>
</dbReference>
<keyword evidence="1" id="KW-0812">Transmembrane</keyword>
<protein>
    <submittedName>
        <fullName evidence="3">Heparan-alpha-glucosaminide N-acetyltransferase</fullName>
    </submittedName>
</protein>
<name>A0A8D8V3C9_9HEMI</name>
<dbReference type="AlphaFoldDB" id="A0A8D8V3C9"/>
<dbReference type="InterPro" id="IPR012429">
    <property type="entry name" value="HGSNAT_cat"/>
</dbReference>